<keyword evidence="3" id="KW-1185">Reference proteome</keyword>
<keyword evidence="1" id="KW-0472">Membrane</keyword>
<dbReference type="RefSeq" id="WP_323691546.1">
    <property type="nucleotide sequence ID" value="NZ_CP116341.1"/>
</dbReference>
<name>A0ABZ0KTU8_9BACL</name>
<evidence type="ECO:0000256" key="1">
    <source>
        <dbReference type="SAM" id="Phobius"/>
    </source>
</evidence>
<sequence>MSRHHIVWIWGSLASVLLLVFMWWNYSPPAQFPDERQLLREMNDALDQYGTSDQAVEIQKVIHADRRHVAVPYISENGNYGMSTWTWRKWNWELTSLESNGEPRLWMIDRNEPTSYFLTWNIAPEIAAEKLNAYIIRRRDYGMTDGKNYYSPRVQMSREIVLAEESFGAMPLPPTWLEVMQSAIRLEETEPFSWFDGYSSAAMQFEFGWDAVDGNGKSVSQEILFKSPQYSYGSSDYQFMMVINERELE</sequence>
<organism evidence="2 3">
    <name type="scientific">Sporosarcina jeotgali</name>
    <dbReference type="NCBI Taxonomy" id="3020056"/>
    <lineage>
        <taxon>Bacteria</taxon>
        <taxon>Bacillati</taxon>
        <taxon>Bacillota</taxon>
        <taxon>Bacilli</taxon>
        <taxon>Bacillales</taxon>
        <taxon>Caryophanaceae</taxon>
        <taxon>Sporosarcina</taxon>
    </lineage>
</organism>
<protein>
    <recommendedName>
        <fullName evidence="4">DUF4824 family protein</fullName>
    </recommendedName>
</protein>
<reference evidence="2 3" key="1">
    <citation type="submission" date="2023-01" db="EMBL/GenBank/DDBJ databases">
        <title>Sporosarcina sp. nov., isolated from Korean tranditional fermented seafood 'Jeotgal'.</title>
        <authorList>
            <person name="Yang A.-I."/>
        </authorList>
    </citation>
    <scope>NUCLEOTIDE SEQUENCE [LARGE SCALE GENOMIC DNA]</scope>
    <source>
        <strain evidence="2 3">B2O-1</strain>
    </source>
</reference>
<feature type="transmembrane region" description="Helical" evidence="1">
    <location>
        <begin position="7"/>
        <end position="26"/>
    </location>
</feature>
<keyword evidence="1" id="KW-0812">Transmembrane</keyword>
<evidence type="ECO:0000313" key="2">
    <source>
        <dbReference type="EMBL" id="WOV83859.1"/>
    </source>
</evidence>
<dbReference type="Proteomes" id="UP001303532">
    <property type="component" value="Chromosome"/>
</dbReference>
<evidence type="ECO:0000313" key="3">
    <source>
        <dbReference type="Proteomes" id="UP001303532"/>
    </source>
</evidence>
<gene>
    <name evidence="2" type="ORF">PGH26_13395</name>
</gene>
<proteinExistence type="predicted"/>
<dbReference type="EMBL" id="CP116341">
    <property type="protein sequence ID" value="WOV83859.1"/>
    <property type="molecule type" value="Genomic_DNA"/>
</dbReference>
<accession>A0ABZ0KTU8</accession>
<evidence type="ECO:0008006" key="4">
    <source>
        <dbReference type="Google" id="ProtNLM"/>
    </source>
</evidence>
<keyword evidence="1" id="KW-1133">Transmembrane helix</keyword>